<name>M1DNU1_SOLTU</name>
<feature type="region of interest" description="Disordered" evidence="1">
    <location>
        <begin position="65"/>
        <end position="117"/>
    </location>
</feature>
<reference evidence="2" key="2">
    <citation type="submission" date="2015-06" db="UniProtKB">
        <authorList>
            <consortium name="EnsemblPlants"/>
        </authorList>
    </citation>
    <scope>IDENTIFICATION</scope>
    <source>
        <strain evidence="2">DM1-3 516 R44</strain>
    </source>
</reference>
<proteinExistence type="predicted"/>
<dbReference type="Proteomes" id="UP000011115">
    <property type="component" value="Unassembled WGS sequence"/>
</dbReference>
<evidence type="ECO:0008006" key="4">
    <source>
        <dbReference type="Google" id="ProtNLM"/>
    </source>
</evidence>
<evidence type="ECO:0000313" key="2">
    <source>
        <dbReference type="EnsemblPlants" id="PGSC0003DMT400091978"/>
    </source>
</evidence>
<dbReference type="PaxDb" id="4113-PGSC0003DMT400091978"/>
<dbReference type="EnsemblPlants" id="PGSC0003DMT400091978">
    <property type="protein sequence ID" value="PGSC0003DMT400091978"/>
    <property type="gene ID" value="PGSC0003DMG400041549"/>
</dbReference>
<organism evidence="2 3">
    <name type="scientific">Solanum tuberosum</name>
    <name type="common">Potato</name>
    <dbReference type="NCBI Taxonomy" id="4113"/>
    <lineage>
        <taxon>Eukaryota</taxon>
        <taxon>Viridiplantae</taxon>
        <taxon>Streptophyta</taxon>
        <taxon>Embryophyta</taxon>
        <taxon>Tracheophyta</taxon>
        <taxon>Spermatophyta</taxon>
        <taxon>Magnoliopsida</taxon>
        <taxon>eudicotyledons</taxon>
        <taxon>Gunneridae</taxon>
        <taxon>Pentapetalae</taxon>
        <taxon>asterids</taxon>
        <taxon>lamiids</taxon>
        <taxon>Solanales</taxon>
        <taxon>Solanaceae</taxon>
        <taxon>Solanoideae</taxon>
        <taxon>Solaneae</taxon>
        <taxon>Solanum</taxon>
    </lineage>
</organism>
<dbReference type="AlphaFoldDB" id="M1DNU1"/>
<protein>
    <recommendedName>
        <fullName evidence="4">Integrase core domain containing protein</fullName>
    </recommendedName>
</protein>
<evidence type="ECO:0000313" key="3">
    <source>
        <dbReference type="Proteomes" id="UP000011115"/>
    </source>
</evidence>
<keyword evidence="3" id="KW-1185">Reference proteome</keyword>
<accession>M1DNU1</accession>
<sequence>MAMRAKQRKMSFPIPVLIRELCRCARVPRDEKRDIEVTPISSTDIRCIEVGNTRDEGDMRRATLVDSSSEVDVESKLAEASLPTPASGPSDKPFSTYFQAPGSSDASAHQDYSGHDF</sequence>
<dbReference type="InParanoid" id="M1DNU1"/>
<dbReference type="Gramene" id="PGSC0003DMT400091978">
    <property type="protein sequence ID" value="PGSC0003DMT400091978"/>
    <property type="gene ID" value="PGSC0003DMG400041549"/>
</dbReference>
<feature type="compositionally biased region" description="Polar residues" evidence="1">
    <location>
        <begin position="96"/>
        <end position="107"/>
    </location>
</feature>
<dbReference type="HOGENOM" id="CLU_029307_10_1_1"/>
<reference evidence="3" key="1">
    <citation type="journal article" date="2011" name="Nature">
        <title>Genome sequence and analysis of the tuber crop potato.</title>
        <authorList>
            <consortium name="The Potato Genome Sequencing Consortium"/>
        </authorList>
    </citation>
    <scope>NUCLEOTIDE SEQUENCE [LARGE SCALE GENOMIC DNA]</scope>
    <source>
        <strain evidence="3">cv. DM1-3 516 R44</strain>
    </source>
</reference>
<evidence type="ECO:0000256" key="1">
    <source>
        <dbReference type="SAM" id="MobiDB-lite"/>
    </source>
</evidence>